<geneLocation type="mitochondrion" evidence="6"/>
<keyword evidence="2" id="KW-0645">Protease</keyword>
<dbReference type="PROSITE" id="PS50600">
    <property type="entry name" value="ULP_PROTEASE"/>
    <property type="match status" value="1"/>
</dbReference>
<protein>
    <recommendedName>
        <fullName evidence="5">Ubiquitin-like protease family profile domain-containing protein</fullName>
    </recommendedName>
</protein>
<dbReference type="InterPro" id="IPR003653">
    <property type="entry name" value="Peptidase_C48_C"/>
</dbReference>
<evidence type="ECO:0000259" key="5">
    <source>
        <dbReference type="PROSITE" id="PS50600"/>
    </source>
</evidence>
<evidence type="ECO:0000313" key="6">
    <source>
        <dbReference type="EMBL" id="OAO89240.1"/>
    </source>
</evidence>
<evidence type="ECO:0000313" key="7">
    <source>
        <dbReference type="Proteomes" id="UP000078284"/>
    </source>
</evidence>
<keyword evidence="6" id="KW-0496">Mitochondrion</keyword>
<gene>
    <name evidence="6" type="ORF">AXX17_ATUG02450</name>
</gene>
<dbReference type="GO" id="GO:0006508">
    <property type="term" value="P:proteolysis"/>
    <property type="evidence" value="ECO:0007669"/>
    <property type="project" value="UniProtKB-KW"/>
</dbReference>
<dbReference type="PANTHER" id="PTHR48449">
    <property type="entry name" value="DUF1985 DOMAIN-CONTAINING PROTEIN"/>
    <property type="match status" value="1"/>
</dbReference>
<feature type="region of interest" description="Disordered" evidence="4">
    <location>
        <begin position="122"/>
        <end position="187"/>
    </location>
</feature>
<proteinExistence type="inferred from homology"/>
<evidence type="ECO:0000256" key="2">
    <source>
        <dbReference type="ARBA" id="ARBA00022670"/>
    </source>
</evidence>
<accession>A0A178U6F5</accession>
<comment type="caution">
    <text evidence="6">The sequence shown here is derived from an EMBL/GenBank/DDBJ whole genome shotgun (WGS) entry which is preliminary data.</text>
</comment>
<evidence type="ECO:0000256" key="1">
    <source>
        <dbReference type="ARBA" id="ARBA00005234"/>
    </source>
</evidence>
<evidence type="ECO:0000256" key="4">
    <source>
        <dbReference type="SAM" id="MobiDB-lite"/>
    </source>
</evidence>
<dbReference type="Pfam" id="PF02902">
    <property type="entry name" value="Peptidase_C48"/>
    <property type="match status" value="1"/>
</dbReference>
<dbReference type="Gene3D" id="3.40.395.10">
    <property type="entry name" value="Adenoviral Proteinase, Chain A"/>
    <property type="match status" value="1"/>
</dbReference>
<comment type="similarity">
    <text evidence="1">Belongs to the peptidase C48 family.</text>
</comment>
<dbReference type="Proteomes" id="UP000078284">
    <property type="component" value="Unassembled WGS sequence"/>
</dbReference>
<keyword evidence="3" id="KW-0378">Hydrolase</keyword>
<sequence length="851" mass="95781">MVGEWIYKEEGRKFEAEKGSFGRCVGITDRTTYTDLASTIYDVFSYMFSEWNHIISYWIPGKMSDMIASNRPPVYIENQISLDTIMLIRNGDPSVNLFVSFYPIGKGGHTETEVTNVDAAHNVYEDINVDEEDDIDEGDEDEYENEDNEKDEDMDVHDDDTDGESRESTLDPTVDGSEGSGDDYDYNKWGDMIVEQYENGHVEEDVVNDTQQTVEPPKEFTRLFASCTSTGTHVPHVEPTGVLVDSTPTSAPSPTCQHGLYQCMYTRVCAEETRCEGELVEHTNNIVENVTRDDGIVVLEGVSTSGLNIESDDRLVTTGEAYEVYKGFSTLHTSTQQTTTWETTHQKDTIYWGKPGSFPSSNHLFSGGGVAASSHSIEGYFFSGGDCVVGSGYTNGCEEFASSPVSPAAVNSGGHSCPTIYMFFFSGHTNGGELVFLSIRPIRFSLYEFENITGLNCDMFDESDTGETDYKDFWNEIGVATSVGPLVTELERVFEISKTWSLEKRMMVGRLCLLSVGVHGIHHGSRFPLSSAKRVLDPVAFEKYPWGRVAFDSLLRSVKIVKYDRDSYVIHGCIQALLVWIYESVPGIGEDCGFRKTTLTVVPLLDWRSSRKRFNFTAFIEKEKAAHGQVRVRHMILVSEENMYPNCCFDYNAAHGSCNVIVSPKIQSCFKFREYYEDQVNGTAQCDAATNKKWFVDVDHLYAFLFVNGNHWVALDIDLTKKRINVYDSIPSLTTDTEMAIQCMFVMTMIPAMLSSFIPSKQRTRSYSKLEWKRITKISENLDASDCAIYSIKYIECLALDKSFDGLCDENMQSLRTKLVLEMFEELGENAGTLHSEVRSKAFKFPSLMDE</sequence>
<dbReference type="InterPro" id="IPR015410">
    <property type="entry name" value="DUF1985"/>
</dbReference>
<dbReference type="SUPFAM" id="SSF54001">
    <property type="entry name" value="Cysteine proteinases"/>
    <property type="match status" value="1"/>
</dbReference>
<evidence type="ECO:0000256" key="3">
    <source>
        <dbReference type="ARBA" id="ARBA00022801"/>
    </source>
</evidence>
<dbReference type="EMBL" id="LUHQ01000019">
    <property type="protein sequence ID" value="OAO89240.1"/>
    <property type="molecule type" value="Genomic_DNA"/>
</dbReference>
<reference evidence="7" key="1">
    <citation type="journal article" date="2016" name="Proc. Natl. Acad. Sci. U.S.A.">
        <title>Chromosome-level assembly of Arabidopsis thaliana Ler reveals the extent of translocation and inversion polymorphisms.</title>
        <authorList>
            <person name="Zapata L."/>
            <person name="Ding J."/>
            <person name="Willing E.M."/>
            <person name="Hartwig B."/>
            <person name="Bezdan D."/>
            <person name="Jiao W.B."/>
            <person name="Patel V."/>
            <person name="Velikkakam James G."/>
            <person name="Koornneef M."/>
            <person name="Ossowski S."/>
            <person name="Schneeberger K."/>
        </authorList>
    </citation>
    <scope>NUCLEOTIDE SEQUENCE [LARGE SCALE GENOMIC DNA]</scope>
    <source>
        <strain evidence="7">cv. Landsberg erecta</strain>
    </source>
</reference>
<name>A0A178U6F5_ARATH</name>
<dbReference type="ExpressionAtlas" id="A0A178U6F5">
    <property type="expression patterns" value="baseline and differential"/>
</dbReference>
<dbReference type="AlphaFoldDB" id="A0A178U6F5"/>
<dbReference type="GO" id="GO:0008234">
    <property type="term" value="F:cysteine-type peptidase activity"/>
    <property type="evidence" value="ECO:0007669"/>
    <property type="project" value="InterPro"/>
</dbReference>
<dbReference type="InterPro" id="IPR038765">
    <property type="entry name" value="Papain-like_cys_pep_sf"/>
</dbReference>
<dbReference type="PANTHER" id="PTHR48449:SF1">
    <property type="entry name" value="DUF1985 DOMAIN-CONTAINING PROTEIN"/>
    <property type="match status" value="1"/>
</dbReference>
<dbReference type="Pfam" id="PF09331">
    <property type="entry name" value="DUF1985"/>
    <property type="match status" value="1"/>
</dbReference>
<feature type="compositionally biased region" description="Acidic residues" evidence="4">
    <location>
        <begin position="127"/>
        <end position="162"/>
    </location>
</feature>
<organism evidence="6 7">
    <name type="scientific">Arabidopsis thaliana</name>
    <name type="common">Mouse-ear cress</name>
    <dbReference type="NCBI Taxonomy" id="3702"/>
    <lineage>
        <taxon>Eukaryota</taxon>
        <taxon>Viridiplantae</taxon>
        <taxon>Streptophyta</taxon>
        <taxon>Embryophyta</taxon>
        <taxon>Tracheophyta</taxon>
        <taxon>Spermatophyta</taxon>
        <taxon>Magnoliopsida</taxon>
        <taxon>eudicotyledons</taxon>
        <taxon>Gunneridae</taxon>
        <taxon>Pentapetalae</taxon>
        <taxon>rosids</taxon>
        <taxon>malvids</taxon>
        <taxon>Brassicales</taxon>
        <taxon>Brassicaceae</taxon>
        <taxon>Camelineae</taxon>
        <taxon>Arabidopsis</taxon>
    </lineage>
</organism>
<feature type="domain" description="Ubiquitin-like protease family profile" evidence="5">
    <location>
        <begin position="558"/>
        <end position="798"/>
    </location>
</feature>